<protein>
    <recommendedName>
        <fullName evidence="4">Secreted protein</fullName>
    </recommendedName>
</protein>
<evidence type="ECO:0000313" key="3">
    <source>
        <dbReference type="Proteomes" id="UP001611339"/>
    </source>
</evidence>
<evidence type="ECO:0000313" key="2">
    <source>
        <dbReference type="EMBL" id="MFI1719484.1"/>
    </source>
</evidence>
<sequence>MLTHSLAVLGGLLVGVLIGIVGSNGTKSSDPQPPASPATTGATAEAPPPARTMPETTSETTGTAKAAAEEIPGDGTFLVGQEVQPGTYRSAGPASSGTDCYWARLKGTTGDSSDILANNAGKGPATVTILASDKVFQTSGCTTWKRMG</sequence>
<feature type="compositionally biased region" description="Low complexity" evidence="1">
    <location>
        <begin position="52"/>
        <end position="70"/>
    </location>
</feature>
<dbReference type="Proteomes" id="UP001611339">
    <property type="component" value="Unassembled WGS sequence"/>
</dbReference>
<feature type="region of interest" description="Disordered" evidence="1">
    <location>
        <begin position="24"/>
        <end position="98"/>
    </location>
</feature>
<keyword evidence="3" id="KW-1185">Reference proteome</keyword>
<comment type="caution">
    <text evidence="2">The sequence shown here is derived from an EMBL/GenBank/DDBJ whole genome shotgun (WGS) entry which is preliminary data.</text>
</comment>
<organism evidence="2 3">
    <name type="scientific">Streptomyces litmocidini</name>
    <dbReference type="NCBI Taxonomy" id="67318"/>
    <lineage>
        <taxon>Bacteria</taxon>
        <taxon>Bacillati</taxon>
        <taxon>Actinomycetota</taxon>
        <taxon>Actinomycetes</taxon>
        <taxon>Kitasatosporales</taxon>
        <taxon>Streptomycetaceae</taxon>
        <taxon>Streptomyces</taxon>
    </lineage>
</organism>
<evidence type="ECO:0008006" key="4">
    <source>
        <dbReference type="Google" id="ProtNLM"/>
    </source>
</evidence>
<accession>A0ABW7UIK1</accession>
<proteinExistence type="predicted"/>
<name>A0ABW7UIK1_9ACTN</name>
<dbReference type="RefSeq" id="WP_398714302.1">
    <property type="nucleotide sequence ID" value="NZ_JBIRUI010000040.1"/>
</dbReference>
<gene>
    <name evidence="2" type="ORF">ACH407_38725</name>
</gene>
<evidence type="ECO:0000256" key="1">
    <source>
        <dbReference type="SAM" id="MobiDB-lite"/>
    </source>
</evidence>
<dbReference type="EMBL" id="JBIRUI010000040">
    <property type="protein sequence ID" value="MFI1719484.1"/>
    <property type="molecule type" value="Genomic_DNA"/>
</dbReference>
<reference evidence="2 3" key="1">
    <citation type="submission" date="2024-10" db="EMBL/GenBank/DDBJ databases">
        <title>The Natural Products Discovery Center: Release of the First 8490 Sequenced Strains for Exploring Actinobacteria Biosynthetic Diversity.</title>
        <authorList>
            <person name="Kalkreuter E."/>
            <person name="Kautsar S.A."/>
            <person name="Yang D."/>
            <person name="Bader C.D."/>
            <person name="Teijaro C.N."/>
            <person name="Fluegel L."/>
            <person name="Davis C.M."/>
            <person name="Simpson J.R."/>
            <person name="Lauterbach L."/>
            <person name="Steele A.D."/>
            <person name="Gui C."/>
            <person name="Meng S."/>
            <person name="Li G."/>
            <person name="Viehrig K."/>
            <person name="Ye F."/>
            <person name="Su P."/>
            <person name="Kiefer A.F."/>
            <person name="Nichols A."/>
            <person name="Cepeda A.J."/>
            <person name="Yan W."/>
            <person name="Fan B."/>
            <person name="Jiang Y."/>
            <person name="Adhikari A."/>
            <person name="Zheng C.-J."/>
            <person name="Schuster L."/>
            <person name="Cowan T.M."/>
            <person name="Smanski M.J."/>
            <person name="Chevrette M.G."/>
            <person name="De Carvalho L.P.S."/>
            <person name="Shen B."/>
        </authorList>
    </citation>
    <scope>NUCLEOTIDE SEQUENCE [LARGE SCALE GENOMIC DNA]</scope>
    <source>
        <strain evidence="2 3">NPDC020602</strain>
    </source>
</reference>